<dbReference type="Proteomes" id="UP000827552">
    <property type="component" value="Segment"/>
</dbReference>
<evidence type="ECO:0000313" key="2">
    <source>
        <dbReference type="EMBL" id="QWM89873.1"/>
    </source>
</evidence>
<name>A0AAE7RZ51_9CAUD</name>
<evidence type="ECO:0000256" key="1">
    <source>
        <dbReference type="SAM" id="MobiDB-lite"/>
    </source>
</evidence>
<protein>
    <submittedName>
        <fullName evidence="2">Uncharacterized protein</fullName>
    </submittedName>
</protein>
<proteinExistence type="predicted"/>
<feature type="compositionally biased region" description="Basic residues" evidence="1">
    <location>
        <begin position="19"/>
        <end position="32"/>
    </location>
</feature>
<organism evidence="2 3">
    <name type="scientific">uncultured phage cr44_1</name>
    <dbReference type="NCBI Taxonomy" id="2986405"/>
    <lineage>
        <taxon>Viruses</taxon>
        <taxon>Duplodnaviria</taxon>
        <taxon>Heunggongvirae</taxon>
        <taxon>Uroviricota</taxon>
        <taxon>Caudoviricetes</taxon>
        <taxon>Crassvirales</taxon>
        <taxon>Steigviridae</taxon>
        <taxon>Asinivirinae</taxon>
        <taxon>Kahnovirus</taxon>
        <taxon>Kahnovirus copri</taxon>
    </lineage>
</organism>
<dbReference type="EMBL" id="MZ130483">
    <property type="protein sequence ID" value="QWM89873.1"/>
    <property type="molecule type" value="Genomic_DNA"/>
</dbReference>
<keyword evidence="3" id="KW-1185">Reference proteome</keyword>
<dbReference type="RefSeq" id="YP_010359445.1">
    <property type="nucleotide sequence ID" value="NC_062773.1"/>
</dbReference>
<dbReference type="KEGG" id="vg:75691733"/>
<dbReference type="GeneID" id="75691733"/>
<evidence type="ECO:0000313" key="3">
    <source>
        <dbReference type="Proteomes" id="UP000827552"/>
    </source>
</evidence>
<accession>A0AAE7RZ51</accession>
<reference evidence="2 3" key="1">
    <citation type="submission" date="2021-04" db="EMBL/GenBank/DDBJ databases">
        <authorList>
            <person name="Shkoporov A.N."/>
            <person name="Stockdale S.R."/>
            <person name="Guerin E."/>
            <person name="Ross R.P."/>
            <person name="Hill C."/>
        </authorList>
    </citation>
    <scope>NUCLEOTIDE SEQUENCE [LARGE SCALE GENOMIC DNA]</scope>
    <source>
        <strain evidence="3">cr44_1</strain>
    </source>
</reference>
<feature type="region of interest" description="Disordered" evidence="1">
    <location>
        <begin position="1"/>
        <end position="32"/>
    </location>
</feature>
<gene>
    <name evidence="2" type="primary">gp_20417</name>
</gene>
<sequence>MARKAGRTKPMSPKAGVTKTRRRYGCGGKVKK</sequence>